<keyword evidence="3" id="KW-1185">Reference proteome</keyword>
<name>A0A1M6KHM4_9FLAO</name>
<dbReference type="OrthoDB" id="961272at2"/>
<dbReference type="EMBL" id="FQYV01000020">
    <property type="protein sequence ID" value="SHJ58392.1"/>
    <property type="molecule type" value="Genomic_DNA"/>
</dbReference>
<evidence type="ECO:0000313" key="3">
    <source>
        <dbReference type="Proteomes" id="UP000184172"/>
    </source>
</evidence>
<dbReference type="InterPro" id="IPR000182">
    <property type="entry name" value="GNAT_dom"/>
</dbReference>
<dbReference type="SUPFAM" id="SSF55729">
    <property type="entry name" value="Acyl-CoA N-acyltransferases (Nat)"/>
    <property type="match status" value="1"/>
</dbReference>
<sequence>MIRKYSHKDKPRLIELLRLNTPEYFDASEEKEFESYLNTEVEDYFVFLENSEIIGAGGINYFLTEKLARISWDIIHPKSQGKGIGKRLTEFRINQLKSHPEIEIIQVRTSQRVYKFYEKMGFELENTEKGFWAKNFDLYQMTLNNSN</sequence>
<evidence type="ECO:0000259" key="1">
    <source>
        <dbReference type="PROSITE" id="PS51186"/>
    </source>
</evidence>
<protein>
    <submittedName>
        <fullName evidence="2">N-acetylglutamate synthase, GNAT family</fullName>
    </submittedName>
</protein>
<dbReference type="CDD" id="cd04301">
    <property type="entry name" value="NAT_SF"/>
    <property type="match status" value="1"/>
</dbReference>
<dbReference type="InterPro" id="IPR016181">
    <property type="entry name" value="Acyl_CoA_acyltransferase"/>
</dbReference>
<evidence type="ECO:0000313" key="2">
    <source>
        <dbReference type="EMBL" id="SHJ58392.1"/>
    </source>
</evidence>
<dbReference type="RefSeq" id="WP_073219775.1">
    <property type="nucleotide sequence ID" value="NZ_FNNS01000020.1"/>
</dbReference>
<dbReference type="GO" id="GO:0016747">
    <property type="term" value="F:acyltransferase activity, transferring groups other than amino-acyl groups"/>
    <property type="evidence" value="ECO:0007669"/>
    <property type="project" value="InterPro"/>
</dbReference>
<gene>
    <name evidence="2" type="ORF">SAMN04487908_12040</name>
</gene>
<dbReference type="PROSITE" id="PS51186">
    <property type="entry name" value="GNAT"/>
    <property type="match status" value="1"/>
</dbReference>
<dbReference type="Proteomes" id="UP000184172">
    <property type="component" value="Unassembled WGS sequence"/>
</dbReference>
<dbReference type="Pfam" id="PF13673">
    <property type="entry name" value="Acetyltransf_10"/>
    <property type="match status" value="1"/>
</dbReference>
<accession>A0A1M6KHM4</accession>
<reference evidence="3" key="1">
    <citation type="submission" date="2016-11" db="EMBL/GenBank/DDBJ databases">
        <authorList>
            <person name="Varghese N."/>
            <person name="Submissions S."/>
        </authorList>
    </citation>
    <scope>NUCLEOTIDE SEQUENCE [LARGE SCALE GENOMIC DNA]</scope>
    <source>
        <strain evidence="3">DSM 26349</strain>
    </source>
</reference>
<proteinExistence type="predicted"/>
<dbReference type="AlphaFoldDB" id="A0A1M6KHM4"/>
<feature type="domain" description="N-acetyltransferase" evidence="1">
    <location>
        <begin position="1"/>
        <end position="144"/>
    </location>
</feature>
<dbReference type="Gene3D" id="3.40.630.30">
    <property type="match status" value="1"/>
</dbReference>
<organism evidence="2 3">
    <name type="scientific">Aequorivita viscosa</name>
    <dbReference type="NCBI Taxonomy" id="797419"/>
    <lineage>
        <taxon>Bacteria</taxon>
        <taxon>Pseudomonadati</taxon>
        <taxon>Bacteroidota</taxon>
        <taxon>Flavobacteriia</taxon>
        <taxon>Flavobacteriales</taxon>
        <taxon>Flavobacteriaceae</taxon>
        <taxon>Aequorivita</taxon>
    </lineage>
</organism>
<dbReference type="STRING" id="797419.SAMN05216556_12032"/>